<name>A0AA36E0N3_LACSI</name>
<dbReference type="AlphaFoldDB" id="A0AA36E0N3"/>
<protein>
    <submittedName>
        <fullName evidence="1">Uncharacterized protein</fullName>
    </submittedName>
</protein>
<evidence type="ECO:0000313" key="2">
    <source>
        <dbReference type="Proteomes" id="UP001177003"/>
    </source>
</evidence>
<dbReference type="EMBL" id="OX465080">
    <property type="protein sequence ID" value="CAI9278859.1"/>
    <property type="molecule type" value="Genomic_DNA"/>
</dbReference>
<organism evidence="1 2">
    <name type="scientific">Lactuca saligna</name>
    <name type="common">Willowleaf lettuce</name>
    <dbReference type="NCBI Taxonomy" id="75948"/>
    <lineage>
        <taxon>Eukaryota</taxon>
        <taxon>Viridiplantae</taxon>
        <taxon>Streptophyta</taxon>
        <taxon>Embryophyta</taxon>
        <taxon>Tracheophyta</taxon>
        <taxon>Spermatophyta</taxon>
        <taxon>Magnoliopsida</taxon>
        <taxon>eudicotyledons</taxon>
        <taxon>Gunneridae</taxon>
        <taxon>Pentapetalae</taxon>
        <taxon>asterids</taxon>
        <taxon>campanulids</taxon>
        <taxon>Asterales</taxon>
        <taxon>Asteraceae</taxon>
        <taxon>Cichorioideae</taxon>
        <taxon>Cichorieae</taxon>
        <taxon>Lactucinae</taxon>
        <taxon>Lactuca</taxon>
    </lineage>
</organism>
<proteinExistence type="predicted"/>
<evidence type="ECO:0000313" key="1">
    <source>
        <dbReference type="EMBL" id="CAI9278859.1"/>
    </source>
</evidence>
<dbReference type="Proteomes" id="UP001177003">
    <property type="component" value="Chromosome 4"/>
</dbReference>
<sequence>MIQRLGTIESDVADIKHILKNDDTKKRMTDDDVYFMDLSFIDAKPLQTVFPYSYDDAEGEKLPQGEPNDVESDEDNVLLRRKQKVKASSVVGFSKKEMQGSYSD</sequence>
<gene>
    <name evidence="1" type="ORF">LSALG_LOCUS18693</name>
</gene>
<accession>A0AA36E0N3</accession>
<reference evidence="1" key="1">
    <citation type="submission" date="2023-04" db="EMBL/GenBank/DDBJ databases">
        <authorList>
            <person name="Vijverberg K."/>
            <person name="Xiong W."/>
            <person name="Schranz E."/>
        </authorList>
    </citation>
    <scope>NUCLEOTIDE SEQUENCE</scope>
</reference>
<keyword evidence="2" id="KW-1185">Reference proteome</keyword>